<dbReference type="PANTHER" id="PTHR34654:SF1">
    <property type="entry name" value="RNA-BINDING PROTEIN KHPA"/>
    <property type="match status" value="1"/>
</dbReference>
<dbReference type="PATRIC" id="fig|945713.3.peg.778"/>
<dbReference type="Pfam" id="PF13083">
    <property type="entry name" value="KH_KhpA-B"/>
    <property type="match status" value="1"/>
</dbReference>
<protein>
    <recommendedName>
        <fullName evidence="3">RNA-binding protein KhpA</fullName>
    </recommendedName>
    <alternativeName>
        <fullName evidence="3">KH-domain protein A</fullName>
    </alternativeName>
</protein>
<dbReference type="GO" id="GO:0008360">
    <property type="term" value="P:regulation of cell shape"/>
    <property type="evidence" value="ECO:0007669"/>
    <property type="project" value="UniProtKB-KW"/>
</dbReference>
<sequence>MKEFIEFIAKHLVDHPDGVVVEEKAVEEKKVVLSLKVKPEDVGKVIGKQGKTAQAMRTLLTAVAAKEGKRAVLEIED</sequence>
<dbReference type="InterPro" id="IPR009019">
    <property type="entry name" value="KH_sf_prok-type"/>
</dbReference>
<reference evidence="4 5" key="1">
    <citation type="journal article" date="2012" name="Front. Microbiol.">
        <title>Complete genome of Ignavibacterium album, a metabolically versatile, flagellated, facultative anaerobe from the phylum Chlorobi.</title>
        <authorList>
            <person name="Liu Z."/>
            <person name="Frigaard N.-U."/>
            <person name="Vogl K."/>
            <person name="Iino T."/>
            <person name="Ohkuma M."/>
            <person name="Overmann J."/>
            <person name="Bryant D.A."/>
        </authorList>
    </citation>
    <scope>NUCLEOTIDE SEQUENCE [LARGE SCALE GENOMIC DNA]</scope>
    <source>
        <strain evidence="5">DSM 19864 / JCM 16511 / NBRC 101810 / Mat9-16</strain>
    </source>
</reference>
<keyword evidence="2 3" id="KW-0694">RNA-binding</keyword>
<dbReference type="PANTHER" id="PTHR34654">
    <property type="entry name" value="UPF0109 PROTEIN SCO5592"/>
    <property type="match status" value="1"/>
</dbReference>
<organism evidence="4 5">
    <name type="scientific">Ignavibacterium album (strain DSM 19864 / JCM 16511 / NBRC 101810 / Mat9-16)</name>
    <dbReference type="NCBI Taxonomy" id="945713"/>
    <lineage>
        <taxon>Bacteria</taxon>
        <taxon>Pseudomonadati</taxon>
        <taxon>Ignavibacteriota</taxon>
        <taxon>Ignavibacteria</taxon>
        <taxon>Ignavibacteriales</taxon>
        <taxon>Ignavibacteriaceae</taxon>
        <taxon>Ignavibacterium</taxon>
    </lineage>
</organism>
<evidence type="ECO:0000256" key="1">
    <source>
        <dbReference type="ARBA" id="ARBA00022490"/>
    </source>
</evidence>
<proteinExistence type="inferred from homology"/>
<keyword evidence="3" id="KW-0143">Chaperone</keyword>
<dbReference type="RefSeq" id="WP_014559644.1">
    <property type="nucleotide sequence ID" value="NC_017464.1"/>
</dbReference>
<name>I0AHN1_IGNAJ</name>
<dbReference type="Proteomes" id="UP000007394">
    <property type="component" value="Chromosome"/>
</dbReference>
<comment type="function">
    <text evidence="3">A probable RNA chaperone. Forms a complex with KhpB which binds to cellular RNA and controls its expression. Plays a role in peptidoglycan (PG) homeostasis and cell length regulation.</text>
</comment>
<comment type="subcellular location">
    <subcellularLocation>
        <location evidence="3">Cytoplasm</location>
    </subcellularLocation>
</comment>
<keyword evidence="1 3" id="KW-0963">Cytoplasm</keyword>
<dbReference type="PROSITE" id="PS50084">
    <property type="entry name" value="KH_TYPE_1"/>
    <property type="match status" value="1"/>
</dbReference>
<dbReference type="GO" id="GO:0003723">
    <property type="term" value="F:RNA binding"/>
    <property type="evidence" value="ECO:0007669"/>
    <property type="project" value="UniProtKB-UniRule"/>
</dbReference>
<dbReference type="SUPFAM" id="SSF54814">
    <property type="entry name" value="Prokaryotic type KH domain (KH-domain type II)"/>
    <property type="match status" value="1"/>
</dbReference>
<dbReference type="STRING" id="945713.IALB_0776"/>
<keyword evidence="3" id="KW-0961">Cell wall biogenesis/degradation</keyword>
<dbReference type="HOGENOM" id="CLU_132074_1_0_10"/>
<dbReference type="KEGG" id="ial:IALB_0776"/>
<evidence type="ECO:0000256" key="2">
    <source>
        <dbReference type="ARBA" id="ARBA00022884"/>
    </source>
</evidence>
<dbReference type="InterPro" id="IPR020627">
    <property type="entry name" value="KhpA"/>
</dbReference>
<comment type="subunit">
    <text evidence="3">Forms a complex with KhpB.</text>
</comment>
<evidence type="ECO:0000313" key="5">
    <source>
        <dbReference type="Proteomes" id="UP000007394"/>
    </source>
</evidence>
<evidence type="ECO:0000256" key="3">
    <source>
        <dbReference type="HAMAP-Rule" id="MF_00088"/>
    </source>
</evidence>
<dbReference type="GO" id="GO:0071555">
    <property type="term" value="P:cell wall organization"/>
    <property type="evidence" value="ECO:0007669"/>
    <property type="project" value="UniProtKB-KW"/>
</dbReference>
<gene>
    <name evidence="3" type="primary">khpA</name>
    <name evidence="4" type="ordered locus">IALB_0776</name>
</gene>
<dbReference type="GO" id="GO:0005737">
    <property type="term" value="C:cytoplasm"/>
    <property type="evidence" value="ECO:0007669"/>
    <property type="project" value="UniProtKB-SubCell"/>
</dbReference>
<keyword evidence="3" id="KW-0133">Cell shape</keyword>
<dbReference type="EMBL" id="CP003418">
    <property type="protein sequence ID" value="AFH48488.1"/>
    <property type="molecule type" value="Genomic_DNA"/>
</dbReference>
<dbReference type="Gene3D" id="3.30.300.20">
    <property type="match status" value="1"/>
</dbReference>
<keyword evidence="5" id="KW-1185">Reference proteome</keyword>
<dbReference type="CDD" id="cd22533">
    <property type="entry name" value="KH-II_YlqC-like"/>
    <property type="match status" value="1"/>
</dbReference>
<comment type="similarity">
    <text evidence="3">Belongs to the KhpA RNA-binding protein family.</text>
</comment>
<dbReference type="InterPro" id="IPR015946">
    <property type="entry name" value="KH_dom-like_a/b"/>
</dbReference>
<dbReference type="AlphaFoldDB" id="I0AHN1"/>
<evidence type="ECO:0000313" key="4">
    <source>
        <dbReference type="EMBL" id="AFH48488.1"/>
    </source>
</evidence>
<dbReference type="eggNOG" id="COG1837">
    <property type="taxonomic scope" value="Bacteria"/>
</dbReference>
<dbReference type="OrthoDB" id="9812389at2"/>
<accession>I0AHN1</accession>
<dbReference type="GO" id="GO:0009252">
    <property type="term" value="P:peptidoglycan biosynthetic process"/>
    <property type="evidence" value="ECO:0007669"/>
    <property type="project" value="UniProtKB-UniRule"/>
</dbReference>
<dbReference type="HAMAP" id="MF_00088">
    <property type="entry name" value="KhpA"/>
    <property type="match status" value="1"/>
</dbReference>